<evidence type="ECO:0000256" key="4">
    <source>
        <dbReference type="ARBA" id="ARBA00022982"/>
    </source>
</evidence>
<keyword evidence="4" id="KW-0249">Electron transport</keyword>
<evidence type="ECO:0000313" key="10">
    <source>
        <dbReference type="Proteomes" id="UP001596058"/>
    </source>
</evidence>
<evidence type="ECO:0000256" key="6">
    <source>
        <dbReference type="ARBA" id="ARBA00023014"/>
    </source>
</evidence>
<dbReference type="InterPro" id="IPR051269">
    <property type="entry name" value="Fe-S_cluster_ET"/>
</dbReference>
<accession>A0ABW1CRY7</accession>
<dbReference type="Gene3D" id="3.30.70.20">
    <property type="match status" value="1"/>
</dbReference>
<name>A0ABW1CRY7_9ACTN</name>
<evidence type="ECO:0000313" key="9">
    <source>
        <dbReference type="EMBL" id="MFC5827556.1"/>
    </source>
</evidence>
<keyword evidence="10" id="KW-1185">Reference proteome</keyword>
<keyword evidence="6" id="KW-0411">Iron-sulfur</keyword>
<evidence type="ECO:0000256" key="3">
    <source>
        <dbReference type="ARBA" id="ARBA00022723"/>
    </source>
</evidence>
<feature type="region of interest" description="Disordered" evidence="8">
    <location>
        <begin position="1"/>
        <end position="28"/>
    </location>
</feature>
<sequence>MTITEPAPTIPAGWKPSATYPEPPGETARPRLERFIDAMLTMGQTGQVFGEHGIGKTSTFMSYIPEAYPGTEVVLIPAANLTPDDLLVNAPVRDDRSGELALHQLLMRQLRPGRPFVLLIDDSLQAGDMIQAQLMQVACNWTLGEHDLRAMGCIGVFRCPSTSGRGLTCEMNEFLILSRTYRTQHPRTDGNEAMKVQIDSERCHGHGRCYDLAPDLFGEDDEGYGTVLGGGPVPEGQEAAARLAASNCPERAIEVVR</sequence>
<evidence type="ECO:0000256" key="1">
    <source>
        <dbReference type="ARBA" id="ARBA00001927"/>
    </source>
</evidence>
<evidence type="ECO:0000256" key="8">
    <source>
        <dbReference type="SAM" id="MobiDB-lite"/>
    </source>
</evidence>
<dbReference type="SUPFAM" id="SSF54862">
    <property type="entry name" value="4Fe-4S ferredoxins"/>
    <property type="match status" value="1"/>
</dbReference>
<organism evidence="9 10">
    <name type="scientific">Nonomuraea insulae</name>
    <dbReference type="NCBI Taxonomy" id="1616787"/>
    <lineage>
        <taxon>Bacteria</taxon>
        <taxon>Bacillati</taxon>
        <taxon>Actinomycetota</taxon>
        <taxon>Actinomycetes</taxon>
        <taxon>Streptosporangiales</taxon>
        <taxon>Streptosporangiaceae</taxon>
        <taxon>Nonomuraea</taxon>
    </lineage>
</organism>
<dbReference type="RefSeq" id="WP_379517054.1">
    <property type="nucleotide sequence ID" value="NZ_JBHSPA010000029.1"/>
</dbReference>
<keyword evidence="3" id="KW-0479">Metal-binding</keyword>
<gene>
    <name evidence="9" type="ORF">ACFPZ3_27150</name>
</gene>
<keyword evidence="7" id="KW-0003">3Fe-4S</keyword>
<dbReference type="EMBL" id="JBHSPA010000029">
    <property type="protein sequence ID" value="MFC5827556.1"/>
    <property type="molecule type" value="Genomic_DNA"/>
</dbReference>
<keyword evidence="5" id="KW-0408">Iron</keyword>
<protein>
    <submittedName>
        <fullName evidence="9">Ferredoxin</fullName>
    </submittedName>
</protein>
<dbReference type="Pfam" id="PF13459">
    <property type="entry name" value="Fer4_15"/>
    <property type="match status" value="1"/>
</dbReference>
<reference evidence="10" key="1">
    <citation type="journal article" date="2019" name="Int. J. Syst. Evol. Microbiol.">
        <title>The Global Catalogue of Microorganisms (GCM) 10K type strain sequencing project: providing services to taxonomists for standard genome sequencing and annotation.</title>
        <authorList>
            <consortium name="The Broad Institute Genomics Platform"/>
            <consortium name="The Broad Institute Genome Sequencing Center for Infectious Disease"/>
            <person name="Wu L."/>
            <person name="Ma J."/>
        </authorList>
    </citation>
    <scope>NUCLEOTIDE SEQUENCE [LARGE SCALE GENOMIC DNA]</scope>
    <source>
        <strain evidence="10">CCUG 53903</strain>
    </source>
</reference>
<dbReference type="PANTHER" id="PTHR36923">
    <property type="entry name" value="FERREDOXIN"/>
    <property type="match status" value="1"/>
</dbReference>
<proteinExistence type="predicted"/>
<comment type="caution">
    <text evidence="9">The sequence shown here is derived from an EMBL/GenBank/DDBJ whole genome shotgun (WGS) entry which is preliminary data.</text>
</comment>
<keyword evidence="2" id="KW-0813">Transport</keyword>
<dbReference type="Proteomes" id="UP001596058">
    <property type="component" value="Unassembled WGS sequence"/>
</dbReference>
<evidence type="ECO:0000256" key="2">
    <source>
        <dbReference type="ARBA" id="ARBA00022448"/>
    </source>
</evidence>
<evidence type="ECO:0000256" key="5">
    <source>
        <dbReference type="ARBA" id="ARBA00023004"/>
    </source>
</evidence>
<comment type="cofactor">
    <cofactor evidence="1">
        <name>[3Fe-4S] cluster</name>
        <dbReference type="ChEBI" id="CHEBI:21137"/>
    </cofactor>
</comment>
<evidence type="ECO:0000256" key="7">
    <source>
        <dbReference type="ARBA" id="ARBA00023291"/>
    </source>
</evidence>
<dbReference type="PANTHER" id="PTHR36923:SF3">
    <property type="entry name" value="FERREDOXIN"/>
    <property type="match status" value="1"/>
</dbReference>